<feature type="transmembrane region" description="Helical" evidence="1">
    <location>
        <begin position="56"/>
        <end position="73"/>
    </location>
</feature>
<gene>
    <name evidence="2" type="ORF">CCMP2556_LOCUS43905</name>
</gene>
<reference evidence="2 3" key="1">
    <citation type="submission" date="2024-02" db="EMBL/GenBank/DDBJ databases">
        <authorList>
            <person name="Chen Y."/>
            <person name="Shah S."/>
            <person name="Dougan E. K."/>
            <person name="Thang M."/>
            <person name="Chan C."/>
        </authorList>
    </citation>
    <scope>NUCLEOTIDE SEQUENCE [LARGE SCALE GENOMIC DNA]</scope>
</reference>
<proteinExistence type="predicted"/>
<comment type="caution">
    <text evidence="2">The sequence shown here is derived from an EMBL/GenBank/DDBJ whole genome shotgun (WGS) entry which is preliminary data.</text>
</comment>
<evidence type="ECO:0008006" key="4">
    <source>
        <dbReference type="Google" id="ProtNLM"/>
    </source>
</evidence>
<keyword evidence="1" id="KW-1133">Transmembrane helix</keyword>
<dbReference type="EMBL" id="CAXAMN010024991">
    <property type="protein sequence ID" value="CAK9091596.1"/>
    <property type="molecule type" value="Genomic_DNA"/>
</dbReference>
<accession>A0ABP0QWX1</accession>
<dbReference type="Proteomes" id="UP001642484">
    <property type="component" value="Unassembled WGS sequence"/>
</dbReference>
<evidence type="ECO:0000313" key="3">
    <source>
        <dbReference type="Proteomes" id="UP001642484"/>
    </source>
</evidence>
<evidence type="ECO:0000256" key="1">
    <source>
        <dbReference type="SAM" id="Phobius"/>
    </source>
</evidence>
<protein>
    <recommendedName>
        <fullName evidence="4">Derlin</fullName>
    </recommendedName>
</protein>
<keyword evidence="1" id="KW-0812">Transmembrane</keyword>
<evidence type="ECO:0000313" key="2">
    <source>
        <dbReference type="EMBL" id="CAK9091596.1"/>
    </source>
</evidence>
<feature type="transmembrane region" description="Helical" evidence="1">
    <location>
        <begin position="105"/>
        <end position="127"/>
    </location>
</feature>
<keyword evidence="3" id="KW-1185">Reference proteome</keyword>
<sequence>MCMAQATAAFITVTRWLHIDNVNWFRYLGYAFTCSLMQAELVVLIAPYVPCYSMNAVGIVLLTHTWMVLGWIGSMHEGFLFEDASWNMFLESGQVSELQVTTKGIFIGITAAGSATGGVFSCGENLLRMILERKGELRDVGRWRTVLPVFA</sequence>
<keyword evidence="1" id="KW-0472">Membrane</keyword>
<organism evidence="2 3">
    <name type="scientific">Durusdinium trenchii</name>
    <dbReference type="NCBI Taxonomy" id="1381693"/>
    <lineage>
        <taxon>Eukaryota</taxon>
        <taxon>Sar</taxon>
        <taxon>Alveolata</taxon>
        <taxon>Dinophyceae</taxon>
        <taxon>Suessiales</taxon>
        <taxon>Symbiodiniaceae</taxon>
        <taxon>Durusdinium</taxon>
    </lineage>
</organism>
<feature type="transmembrane region" description="Helical" evidence="1">
    <location>
        <begin position="27"/>
        <end position="49"/>
    </location>
</feature>
<name>A0ABP0QWX1_9DINO</name>